<dbReference type="HOGENOM" id="CLU_2717566_0_0_6"/>
<dbReference type="Proteomes" id="UP000004699">
    <property type="component" value="Unassembled WGS sequence"/>
</dbReference>
<keyword evidence="2" id="KW-1185">Reference proteome</keyword>
<proteinExistence type="predicted"/>
<dbReference type="AlphaFoldDB" id="B8KST0"/>
<dbReference type="STRING" id="565045.NOR51B_1107"/>
<evidence type="ECO:0000313" key="2">
    <source>
        <dbReference type="Proteomes" id="UP000004699"/>
    </source>
</evidence>
<gene>
    <name evidence="1" type="ORF">NOR51B_1107</name>
</gene>
<sequence>MAAEIAAVGNRQAKILDVASEAIHQGVGNTISHRRSLTDNPAWAGDLIAELSILAVFAIYSPWFVGDHAIHL</sequence>
<dbReference type="EMBL" id="DS999411">
    <property type="protein sequence ID" value="EED35162.1"/>
    <property type="molecule type" value="Genomic_DNA"/>
</dbReference>
<accession>B8KST0</accession>
<name>B8KST0_9GAMM</name>
<reference evidence="2" key="1">
    <citation type="journal article" date="2013" name="BMC Microbiol.">
        <title>Taxonomy and evolution of bacteriochlorophyll a-containing members of the OM60/NOR5 clade of marine gammaproteobacteria: description of Luminiphilus syltensis gen. nov., sp. nov., reclassification of Haliea rubra as Pseudohaliea rubra gen. nov., comb. nov., and emendation of Chromatocurvus halotolerans.</title>
        <authorList>
            <person name="Spring S."/>
            <person name="Riedel T."/>
            <person name="Sproer C."/>
            <person name="Yan S."/>
            <person name="Harder J."/>
            <person name="Fuchs B.M."/>
        </authorList>
    </citation>
    <scope>NUCLEOTIDE SEQUENCE [LARGE SCALE GENOMIC DNA]</scope>
    <source>
        <strain evidence="2">NOR51-B</strain>
    </source>
</reference>
<protein>
    <submittedName>
        <fullName evidence="1">Uncharacterized protein</fullName>
    </submittedName>
</protein>
<organism evidence="1 2">
    <name type="scientific">Luminiphilus syltensis NOR5-1B</name>
    <dbReference type="NCBI Taxonomy" id="565045"/>
    <lineage>
        <taxon>Bacteria</taxon>
        <taxon>Pseudomonadati</taxon>
        <taxon>Pseudomonadota</taxon>
        <taxon>Gammaproteobacteria</taxon>
        <taxon>Cellvibrionales</taxon>
        <taxon>Halieaceae</taxon>
        <taxon>Luminiphilus</taxon>
    </lineage>
</organism>
<evidence type="ECO:0000313" key="1">
    <source>
        <dbReference type="EMBL" id="EED35162.1"/>
    </source>
</evidence>